<evidence type="ECO:0000256" key="3">
    <source>
        <dbReference type="ARBA" id="ARBA00012737"/>
    </source>
</evidence>
<reference evidence="11" key="2">
    <citation type="submission" date="2020-09" db="EMBL/GenBank/DDBJ databases">
        <authorList>
            <person name="Sun Q."/>
            <person name="Zhou Y."/>
        </authorList>
    </citation>
    <scope>NUCLEOTIDE SEQUENCE</scope>
    <source>
        <strain evidence="11">CGMCC 1.12997</strain>
    </source>
</reference>
<comment type="catalytic activity">
    <reaction evidence="7">
        <text>L-aspartate + L-glutamine + ATP + H2O = L-asparagine + L-glutamate + AMP + diphosphate + H(+)</text>
        <dbReference type="Rhea" id="RHEA:12228"/>
        <dbReference type="ChEBI" id="CHEBI:15377"/>
        <dbReference type="ChEBI" id="CHEBI:15378"/>
        <dbReference type="ChEBI" id="CHEBI:29985"/>
        <dbReference type="ChEBI" id="CHEBI:29991"/>
        <dbReference type="ChEBI" id="CHEBI:30616"/>
        <dbReference type="ChEBI" id="CHEBI:33019"/>
        <dbReference type="ChEBI" id="CHEBI:58048"/>
        <dbReference type="ChEBI" id="CHEBI:58359"/>
        <dbReference type="ChEBI" id="CHEBI:456215"/>
        <dbReference type="EC" id="6.3.5.4"/>
    </reaction>
</comment>
<keyword evidence="12" id="KW-1185">Reference proteome</keyword>
<accession>A0A917H5K2</accession>
<feature type="domain" description="Glutamine amidotransferase type-2" evidence="10">
    <location>
        <begin position="2"/>
        <end position="213"/>
    </location>
</feature>
<keyword evidence="4 9" id="KW-0547">Nucleotide-binding</keyword>
<evidence type="ECO:0000256" key="2">
    <source>
        <dbReference type="ARBA" id="ARBA00005752"/>
    </source>
</evidence>
<dbReference type="EC" id="6.3.5.4" evidence="3"/>
<dbReference type="InterPro" id="IPR029055">
    <property type="entry name" value="Ntn_hydrolases_N"/>
</dbReference>
<dbReference type="Proteomes" id="UP000647241">
    <property type="component" value="Unassembled WGS sequence"/>
</dbReference>
<dbReference type="Pfam" id="PF13537">
    <property type="entry name" value="GATase_7"/>
    <property type="match status" value="1"/>
</dbReference>
<gene>
    <name evidence="11" type="primary">ansB</name>
    <name evidence="11" type="ORF">GCM10011585_08360</name>
</gene>
<dbReference type="RefSeq" id="WP_188552858.1">
    <property type="nucleotide sequence ID" value="NZ_BMGT01000001.1"/>
</dbReference>
<feature type="binding site" evidence="9">
    <location>
        <begin position="369"/>
        <end position="370"/>
    </location>
    <ligand>
        <name>ATP</name>
        <dbReference type="ChEBI" id="CHEBI:30616"/>
    </ligand>
</feature>
<evidence type="ECO:0000259" key="10">
    <source>
        <dbReference type="PROSITE" id="PS51278"/>
    </source>
</evidence>
<evidence type="ECO:0000256" key="1">
    <source>
        <dbReference type="ARBA" id="ARBA00005187"/>
    </source>
</evidence>
<dbReference type="Pfam" id="PF00733">
    <property type="entry name" value="Asn_synthase"/>
    <property type="match status" value="1"/>
</dbReference>
<dbReference type="CDD" id="cd01991">
    <property type="entry name" value="Asn_synthase_B_C"/>
    <property type="match status" value="1"/>
</dbReference>
<dbReference type="InterPro" id="IPR014729">
    <property type="entry name" value="Rossmann-like_a/b/a_fold"/>
</dbReference>
<dbReference type="PANTHER" id="PTHR43284:SF1">
    <property type="entry name" value="ASPARAGINE SYNTHETASE"/>
    <property type="match status" value="1"/>
</dbReference>
<dbReference type="NCBIfam" id="TIGR01536">
    <property type="entry name" value="asn_synth_AEB"/>
    <property type="match status" value="1"/>
</dbReference>
<evidence type="ECO:0000256" key="8">
    <source>
        <dbReference type="PIRSR" id="PIRSR001589-1"/>
    </source>
</evidence>
<dbReference type="SUPFAM" id="SSF56235">
    <property type="entry name" value="N-terminal nucleophile aminohydrolases (Ntn hydrolases)"/>
    <property type="match status" value="1"/>
</dbReference>
<sequence>MCGIAGWVNFGEYFPNEKVQRSILDSMKERGPDDERRWVHPEKKALLLHRRLTIRDLSANGAQPMTTSDGKLTIIFNGEIYNSDELRSWALGYPFKGTSDTECILALYQKFGPQVLTYLRGMYAFAIWDEEKSSLFVARDPYGIKPLYIAQTRNGFWFASQVKSLLEVPEVDLSPEPAGHAGFFLWGSVPEPYTLYKGIRSLRAGHCLWLKDGTEPQFHQFASVSKSLAEALPSAEDDVPIFARLRNALHDSVKVHFASDVPVAVFLSAGLDSSTILGIASDVMPSEALKALTLGFDMYQNTPGDETAEAALIAEHYGVAHQTTIISKEDFSSEATRLIQVMDQPTIDGINSYFVAKMAREAGFKVAFSGVGGDELFGGYGSFRQIPQAVTLVRRFNLSRRFGRLFRRYTERLLGQITSPKYAGILEYGNTVEDAYLLRRGLFMPWELPQVLDSDLALAGLEALDNDAFVAKELSDIKTLPLYAQVSALESTRYLRNQLLRDADWAGMAHSVEIRTPLVDYSLLKQLASLIRSNHPPSKLAMAITPKRALPPQIMNRKKSGFAVPVRDWLASSLPEKPERGLRSWAKFIYKSKWIG</sequence>
<dbReference type="Gene3D" id="3.40.50.620">
    <property type="entry name" value="HUPs"/>
    <property type="match status" value="2"/>
</dbReference>
<dbReference type="GO" id="GO:0006529">
    <property type="term" value="P:asparagine biosynthetic process"/>
    <property type="evidence" value="ECO:0007669"/>
    <property type="project" value="UniProtKB-KW"/>
</dbReference>
<dbReference type="InterPro" id="IPR033738">
    <property type="entry name" value="AsnB_N"/>
</dbReference>
<evidence type="ECO:0000313" key="11">
    <source>
        <dbReference type="EMBL" id="GGG68706.1"/>
    </source>
</evidence>
<reference evidence="11" key="1">
    <citation type="journal article" date="2014" name="Int. J. Syst. Evol. Microbiol.">
        <title>Complete genome sequence of Corynebacterium casei LMG S-19264T (=DSM 44701T), isolated from a smear-ripened cheese.</title>
        <authorList>
            <consortium name="US DOE Joint Genome Institute (JGI-PGF)"/>
            <person name="Walter F."/>
            <person name="Albersmeier A."/>
            <person name="Kalinowski J."/>
            <person name="Ruckert C."/>
        </authorList>
    </citation>
    <scope>NUCLEOTIDE SEQUENCE</scope>
    <source>
        <strain evidence="11">CGMCC 1.12997</strain>
    </source>
</reference>
<protein>
    <recommendedName>
        <fullName evidence="3">asparagine synthase (glutamine-hydrolyzing)</fullName>
        <ecNumber evidence="3">6.3.5.4</ecNumber>
    </recommendedName>
</protein>
<evidence type="ECO:0000256" key="7">
    <source>
        <dbReference type="ARBA" id="ARBA00048741"/>
    </source>
</evidence>
<dbReference type="PANTHER" id="PTHR43284">
    <property type="entry name" value="ASPARAGINE SYNTHETASE (GLUTAMINE-HYDROLYZING)"/>
    <property type="match status" value="1"/>
</dbReference>
<keyword evidence="8" id="KW-0028">Amino-acid biosynthesis</keyword>
<dbReference type="InterPro" id="IPR017932">
    <property type="entry name" value="GATase_2_dom"/>
</dbReference>
<dbReference type="InterPro" id="IPR006426">
    <property type="entry name" value="Asn_synth_AEB"/>
</dbReference>
<comment type="similarity">
    <text evidence="2">Belongs to the asparagine synthetase family.</text>
</comment>
<evidence type="ECO:0000256" key="5">
    <source>
        <dbReference type="ARBA" id="ARBA00022840"/>
    </source>
</evidence>
<evidence type="ECO:0000313" key="12">
    <source>
        <dbReference type="Proteomes" id="UP000647241"/>
    </source>
</evidence>
<dbReference type="GO" id="GO:0005524">
    <property type="term" value="F:ATP binding"/>
    <property type="evidence" value="ECO:0007669"/>
    <property type="project" value="UniProtKB-KW"/>
</dbReference>
<evidence type="ECO:0000256" key="4">
    <source>
        <dbReference type="ARBA" id="ARBA00022741"/>
    </source>
</evidence>
<feature type="active site" description="For GATase activity" evidence="8">
    <location>
        <position position="2"/>
    </location>
</feature>
<dbReference type="GO" id="GO:0005829">
    <property type="term" value="C:cytosol"/>
    <property type="evidence" value="ECO:0007669"/>
    <property type="project" value="TreeGrafter"/>
</dbReference>
<dbReference type="PROSITE" id="PS51278">
    <property type="entry name" value="GATASE_TYPE_2"/>
    <property type="match status" value="1"/>
</dbReference>
<comment type="caution">
    <text evidence="11">The sequence shown here is derived from an EMBL/GenBank/DDBJ whole genome shotgun (WGS) entry which is preliminary data.</text>
</comment>
<keyword evidence="5 9" id="KW-0067">ATP-binding</keyword>
<comment type="pathway">
    <text evidence="1">Amino-acid biosynthesis; L-asparagine biosynthesis; L-asparagine from L-aspartate (L-Gln route): step 1/1.</text>
</comment>
<dbReference type="Gene3D" id="3.60.20.10">
    <property type="entry name" value="Glutamine Phosphoribosylpyrophosphate, subunit 1, domain 1"/>
    <property type="match status" value="1"/>
</dbReference>
<proteinExistence type="inferred from homology"/>
<name>A0A917H5K2_9BACT</name>
<dbReference type="InterPro" id="IPR001962">
    <property type="entry name" value="Asn_synthase"/>
</dbReference>
<evidence type="ECO:0000256" key="6">
    <source>
        <dbReference type="ARBA" id="ARBA00022962"/>
    </source>
</evidence>
<keyword evidence="6 8" id="KW-0315">Glutamine amidotransferase</keyword>
<dbReference type="SUPFAM" id="SSF52402">
    <property type="entry name" value="Adenine nucleotide alpha hydrolases-like"/>
    <property type="match status" value="1"/>
</dbReference>
<dbReference type="GO" id="GO:0004066">
    <property type="term" value="F:asparagine synthase (glutamine-hydrolyzing) activity"/>
    <property type="evidence" value="ECO:0007669"/>
    <property type="project" value="UniProtKB-EC"/>
</dbReference>
<dbReference type="AlphaFoldDB" id="A0A917H5K2"/>
<dbReference type="InterPro" id="IPR051786">
    <property type="entry name" value="ASN_synthetase/amidase"/>
</dbReference>
<feature type="binding site" evidence="9">
    <location>
        <position position="100"/>
    </location>
    <ligand>
        <name>L-glutamine</name>
        <dbReference type="ChEBI" id="CHEBI:58359"/>
    </ligand>
</feature>
<keyword evidence="8" id="KW-0061">Asparagine biosynthesis</keyword>
<organism evidence="11 12">
    <name type="scientific">Edaphobacter dinghuensis</name>
    <dbReference type="NCBI Taxonomy" id="1560005"/>
    <lineage>
        <taxon>Bacteria</taxon>
        <taxon>Pseudomonadati</taxon>
        <taxon>Acidobacteriota</taxon>
        <taxon>Terriglobia</taxon>
        <taxon>Terriglobales</taxon>
        <taxon>Acidobacteriaceae</taxon>
        <taxon>Edaphobacter</taxon>
    </lineage>
</organism>
<dbReference type="CDD" id="cd00712">
    <property type="entry name" value="AsnB"/>
    <property type="match status" value="1"/>
</dbReference>
<evidence type="ECO:0000256" key="9">
    <source>
        <dbReference type="PIRSR" id="PIRSR001589-2"/>
    </source>
</evidence>
<dbReference type="EMBL" id="BMGT01000001">
    <property type="protein sequence ID" value="GGG68706.1"/>
    <property type="molecule type" value="Genomic_DNA"/>
</dbReference>
<dbReference type="PIRSF" id="PIRSF001589">
    <property type="entry name" value="Asn_synthetase_glu-h"/>
    <property type="match status" value="1"/>
</dbReference>